<dbReference type="STRING" id="27342.A0A0H2RZ34"/>
<feature type="transmembrane region" description="Helical" evidence="2">
    <location>
        <begin position="831"/>
        <end position="854"/>
    </location>
</feature>
<accession>A0A0H2RZ34</accession>
<evidence type="ECO:0000313" key="5">
    <source>
        <dbReference type="EMBL" id="KLO16887.1"/>
    </source>
</evidence>
<feature type="transmembrane region" description="Helical" evidence="2">
    <location>
        <begin position="757"/>
        <end position="780"/>
    </location>
</feature>
<gene>
    <name evidence="5" type="ORF">SCHPADRAFT_937588</name>
</gene>
<dbReference type="EMBL" id="KQ085911">
    <property type="protein sequence ID" value="KLO16887.1"/>
    <property type="molecule type" value="Genomic_DNA"/>
</dbReference>
<dbReference type="PANTHER" id="PTHR35408:SF2">
    <property type="entry name" value="GLYCOSYLTRANSFERASE 2-LIKE DOMAIN-CONTAINING PROTEIN"/>
    <property type="match status" value="1"/>
</dbReference>
<dbReference type="SUPFAM" id="SSF53448">
    <property type="entry name" value="Nucleotide-diphospho-sugar transferases"/>
    <property type="match status" value="1"/>
</dbReference>
<dbReference type="Proteomes" id="UP000053477">
    <property type="component" value="Unassembled WGS sequence"/>
</dbReference>
<evidence type="ECO:0000256" key="1">
    <source>
        <dbReference type="SAM" id="MobiDB-lite"/>
    </source>
</evidence>
<dbReference type="Pfam" id="PF25550">
    <property type="entry name" value="DUF7928"/>
    <property type="match status" value="1"/>
</dbReference>
<sequence length="945" mass="105672">MDYDAYDAILHHVFKQTQGDAWFKPSEENVACGVCLRVEPGHFRVFPYENHYLAPFEAAIRALNPVVAVKVRSASVHAALATITDDDVAIYVDANTRIQVLDSINRLPRADKEQCAAFIRDERVLVVWSDNLDTVIPTCREFEDKLIKLVWRSRPALTSSASALTTGSLGTVVTNAPSSSGFNFTAPSGTVLLPSTAPSSIGLDEKSGASGDLIVPELTSKEAETAADKSAKAKKKKKQGKSLFGWRVKAHDPSNDLEDGENNGKPEPRPIRLFAPIYGGLGAGLSIFFIGSGVNILIQEWLLDGSFIRFALLATAPFLFCVSLFFALQVVTNLSFVIGPVAQYHENSRYYSAIPPKPNKALDESLPHITIQMPVYKESLKETITPSVESLKKCMQTYARQGGTSSIFVNDDGLQLLKPEERDARLEFYANHGIGFVARPAHDNTEGGFKRAGRFKKASNMNYALALSLKLEKCLKKLEVDLDAKRISSRRATPNISQSASQEDLANPPPPMFYEDDEEDEEEEKLEDRALQMAVEEVFQESGAKFRPWASNARSIRMGEIVLIVDSDTIVPEDCLRDAARELAECPEVAIIQHESDVMQVAHHYFENGIAHFTRRINRCISMACANGEVAPFVGHNAFLRWSAIQDAAFIDPLDGVKKIWSEANVSEDFDMALRLQLKGYIIRWASYSKGDFKEGVSLTCDDELNRWQKYAYGCNELLFNPLIHWWRKGPINKQLHVFIWSGAPIHYKISMLSYMFSYYGIAGAVTLSLLNYILLGFSFSIDGFYMHSFEIWLACTVVFPGAGNIGFTLLEYRLGTRSLFDSFVENVTWIPFFFFFFGGLSVHLSQALLAHLFSYNITWGATKKEVERSNFFLEVPKILRRFWLSLVVCIAIAAGMIILATPLVPVDWRVDGTSWAVIFPLAVVTGCHILYPIILNPWLMIFSY</sequence>
<keyword evidence="6" id="KW-1185">Reference proteome</keyword>
<feature type="region of interest" description="Disordered" evidence="1">
    <location>
        <begin position="490"/>
        <end position="524"/>
    </location>
</feature>
<dbReference type="InterPro" id="IPR029044">
    <property type="entry name" value="Nucleotide-diphossugar_trans"/>
</dbReference>
<name>A0A0H2RZ34_9AGAM</name>
<evidence type="ECO:0000256" key="2">
    <source>
        <dbReference type="SAM" id="Phobius"/>
    </source>
</evidence>
<proteinExistence type="predicted"/>
<feature type="compositionally biased region" description="Acidic residues" evidence="1">
    <location>
        <begin position="514"/>
        <end position="524"/>
    </location>
</feature>
<feature type="transmembrane region" description="Helical" evidence="2">
    <location>
        <begin position="792"/>
        <end position="811"/>
    </location>
</feature>
<keyword evidence="2" id="KW-0812">Transmembrane</keyword>
<feature type="domain" description="DUF7928" evidence="4">
    <location>
        <begin position="5"/>
        <end position="158"/>
    </location>
</feature>
<dbReference type="AlphaFoldDB" id="A0A0H2RZ34"/>
<feature type="compositionally biased region" description="Polar residues" evidence="1">
    <location>
        <begin position="490"/>
        <end position="504"/>
    </location>
</feature>
<evidence type="ECO:0000313" key="6">
    <source>
        <dbReference type="Proteomes" id="UP000053477"/>
    </source>
</evidence>
<organism evidence="5 6">
    <name type="scientific">Schizopora paradoxa</name>
    <dbReference type="NCBI Taxonomy" id="27342"/>
    <lineage>
        <taxon>Eukaryota</taxon>
        <taxon>Fungi</taxon>
        <taxon>Dikarya</taxon>
        <taxon>Basidiomycota</taxon>
        <taxon>Agaricomycotina</taxon>
        <taxon>Agaricomycetes</taxon>
        <taxon>Hymenochaetales</taxon>
        <taxon>Schizoporaceae</taxon>
        <taxon>Schizopora</taxon>
    </lineage>
</organism>
<dbReference type="InParanoid" id="A0A0H2RZ34"/>
<feature type="transmembrane region" description="Helical" evidence="2">
    <location>
        <begin position="310"/>
        <end position="331"/>
    </location>
</feature>
<feature type="transmembrane region" description="Helical" evidence="2">
    <location>
        <begin position="883"/>
        <end position="904"/>
    </location>
</feature>
<feature type="transmembrane region" description="Helical" evidence="2">
    <location>
        <begin position="916"/>
        <end position="936"/>
    </location>
</feature>
<dbReference type="PANTHER" id="PTHR35408">
    <property type="entry name" value="CHROMOSOME 15, WHOLE GENOME SHOTGUN SEQUENCE"/>
    <property type="match status" value="1"/>
</dbReference>
<evidence type="ECO:0000259" key="4">
    <source>
        <dbReference type="Pfam" id="PF25550"/>
    </source>
</evidence>
<reference evidence="5 6" key="1">
    <citation type="submission" date="2015-04" db="EMBL/GenBank/DDBJ databases">
        <title>Complete genome sequence of Schizopora paradoxa KUC8140, a cosmopolitan wood degrader in East Asia.</title>
        <authorList>
            <consortium name="DOE Joint Genome Institute"/>
            <person name="Min B."/>
            <person name="Park H."/>
            <person name="Jang Y."/>
            <person name="Kim J.-J."/>
            <person name="Kim K.H."/>
            <person name="Pangilinan J."/>
            <person name="Lipzen A."/>
            <person name="Riley R."/>
            <person name="Grigoriev I.V."/>
            <person name="Spatafora J.W."/>
            <person name="Choi I.-G."/>
        </authorList>
    </citation>
    <scope>NUCLEOTIDE SEQUENCE [LARGE SCALE GENOMIC DNA]</scope>
    <source>
        <strain evidence="5 6">KUC8140</strain>
    </source>
</reference>
<dbReference type="Gene3D" id="3.90.550.10">
    <property type="entry name" value="Spore Coat Polysaccharide Biosynthesis Protein SpsA, Chain A"/>
    <property type="match status" value="1"/>
</dbReference>
<keyword evidence="2" id="KW-0472">Membrane</keyword>
<protein>
    <submittedName>
        <fullName evidence="5">Uncharacterized protein</fullName>
    </submittedName>
</protein>
<feature type="transmembrane region" description="Helical" evidence="2">
    <location>
        <begin position="277"/>
        <end position="298"/>
    </location>
</feature>
<feature type="domain" description="Glycosyltransferase 2-like" evidence="3">
    <location>
        <begin position="561"/>
        <end position="768"/>
    </location>
</feature>
<keyword evidence="2" id="KW-1133">Transmembrane helix</keyword>
<dbReference type="InterPro" id="IPR001173">
    <property type="entry name" value="Glyco_trans_2-like"/>
</dbReference>
<dbReference type="InterPro" id="IPR057688">
    <property type="entry name" value="DUF7928"/>
</dbReference>
<dbReference type="OrthoDB" id="38531at2759"/>
<dbReference type="Pfam" id="PF13632">
    <property type="entry name" value="Glyco_trans_2_3"/>
    <property type="match status" value="1"/>
</dbReference>
<evidence type="ECO:0000259" key="3">
    <source>
        <dbReference type="Pfam" id="PF13632"/>
    </source>
</evidence>